<proteinExistence type="predicted"/>
<reference evidence="1 2" key="1">
    <citation type="journal article" date="2022" name="G3 (Bethesda)">
        <title>Whole-genome sequence and methylome profiling of the almond [Prunus dulcis (Mill.) D.A. Webb] cultivar 'Nonpareil'.</title>
        <authorList>
            <person name="D'Amico-Willman K.M."/>
            <person name="Ouma W.Z."/>
            <person name="Meulia T."/>
            <person name="Sideli G.M."/>
            <person name="Gradziel T.M."/>
            <person name="Fresnedo-Ramirez J."/>
        </authorList>
    </citation>
    <scope>NUCLEOTIDE SEQUENCE [LARGE SCALE GENOMIC DNA]</scope>
    <source>
        <strain evidence="1">Clone GOH B32 T37-40</strain>
    </source>
</reference>
<name>A0AAD4UUP8_PRUDU</name>
<accession>A0AAD4UUP8</accession>
<gene>
    <name evidence="1" type="ORF">L3X38_041310</name>
</gene>
<organism evidence="1 2">
    <name type="scientific">Prunus dulcis</name>
    <name type="common">Almond</name>
    <name type="synonym">Amygdalus dulcis</name>
    <dbReference type="NCBI Taxonomy" id="3755"/>
    <lineage>
        <taxon>Eukaryota</taxon>
        <taxon>Viridiplantae</taxon>
        <taxon>Streptophyta</taxon>
        <taxon>Embryophyta</taxon>
        <taxon>Tracheophyta</taxon>
        <taxon>Spermatophyta</taxon>
        <taxon>Magnoliopsida</taxon>
        <taxon>eudicotyledons</taxon>
        <taxon>Gunneridae</taxon>
        <taxon>Pentapetalae</taxon>
        <taxon>rosids</taxon>
        <taxon>fabids</taxon>
        <taxon>Rosales</taxon>
        <taxon>Rosaceae</taxon>
        <taxon>Amygdaloideae</taxon>
        <taxon>Amygdaleae</taxon>
        <taxon>Prunus</taxon>
    </lineage>
</organism>
<dbReference type="AlphaFoldDB" id="A0AAD4UUP8"/>
<evidence type="ECO:0000313" key="1">
    <source>
        <dbReference type="EMBL" id="KAI5312137.1"/>
    </source>
</evidence>
<protein>
    <submittedName>
        <fullName evidence="1">Uncharacterized protein</fullName>
    </submittedName>
</protein>
<sequence length="107" mass="11561">MVVLQLLEDRDKYELGWRSAIGLADDEPVFFGCPDKFSELGALASSVLDFPNGRMTGVKSVSHDGGDDQLPNGIRVTAGSYAFGLSLDELCTKVVSPSHRVTNLVLF</sequence>
<keyword evidence="2" id="KW-1185">Reference proteome</keyword>
<dbReference type="EMBL" id="JAJFAZ020000008">
    <property type="protein sequence ID" value="KAI5312137.1"/>
    <property type="molecule type" value="Genomic_DNA"/>
</dbReference>
<comment type="caution">
    <text evidence="1">The sequence shown here is derived from an EMBL/GenBank/DDBJ whole genome shotgun (WGS) entry which is preliminary data.</text>
</comment>
<evidence type="ECO:0000313" key="2">
    <source>
        <dbReference type="Proteomes" id="UP001054821"/>
    </source>
</evidence>
<dbReference type="Proteomes" id="UP001054821">
    <property type="component" value="Chromosome 8"/>
</dbReference>